<dbReference type="Proteomes" id="UP001595956">
    <property type="component" value="Unassembled WGS sequence"/>
</dbReference>
<comment type="caution">
    <text evidence="2">The sequence shown here is derived from an EMBL/GenBank/DDBJ whole genome shotgun (WGS) entry which is preliminary data.</text>
</comment>
<evidence type="ECO:0000313" key="3">
    <source>
        <dbReference type="Proteomes" id="UP001595956"/>
    </source>
</evidence>
<gene>
    <name evidence="2" type="ORF">ACFPKY_06635</name>
</gene>
<accession>A0ABW0MWV6</accession>
<evidence type="ECO:0000313" key="2">
    <source>
        <dbReference type="EMBL" id="MFC5492766.1"/>
    </source>
</evidence>
<keyword evidence="2" id="KW-0503">Monooxygenase</keyword>
<dbReference type="Gene3D" id="3.50.50.60">
    <property type="entry name" value="FAD/NAD(P)-binding domain"/>
    <property type="match status" value="2"/>
</dbReference>
<dbReference type="GO" id="GO:0004497">
    <property type="term" value="F:monooxygenase activity"/>
    <property type="evidence" value="ECO:0007669"/>
    <property type="project" value="UniProtKB-KW"/>
</dbReference>
<dbReference type="EMBL" id="JBHSMD010000002">
    <property type="protein sequence ID" value="MFC5492766.1"/>
    <property type="molecule type" value="Genomic_DNA"/>
</dbReference>
<dbReference type="PANTHER" id="PTHR42877:SF4">
    <property type="entry name" value="FAD_NAD(P)-BINDING DOMAIN-CONTAINING PROTEIN-RELATED"/>
    <property type="match status" value="1"/>
</dbReference>
<protein>
    <submittedName>
        <fullName evidence="2">Flavin-containing monooxygenase</fullName>
        <ecNumber evidence="2">1.14.13.-</ecNumber>
    </submittedName>
</protein>
<dbReference type="InterPro" id="IPR051209">
    <property type="entry name" value="FAD-bind_Monooxygenase_sf"/>
</dbReference>
<dbReference type="PRINTS" id="PR00368">
    <property type="entry name" value="FADPNR"/>
</dbReference>
<dbReference type="SUPFAM" id="SSF51905">
    <property type="entry name" value="FAD/NAD(P)-binding domain"/>
    <property type="match status" value="1"/>
</dbReference>
<dbReference type="InterPro" id="IPR036188">
    <property type="entry name" value="FAD/NAD-bd_sf"/>
</dbReference>
<dbReference type="PRINTS" id="PR00411">
    <property type="entry name" value="PNDRDTASEI"/>
</dbReference>
<dbReference type="Pfam" id="PF07992">
    <property type="entry name" value="Pyr_redox_2"/>
    <property type="match status" value="1"/>
</dbReference>
<name>A0ABW0MWV6_9ACTN</name>
<feature type="domain" description="FAD/NAD(P)-binding" evidence="1">
    <location>
        <begin position="146"/>
        <end position="343"/>
    </location>
</feature>
<evidence type="ECO:0000259" key="1">
    <source>
        <dbReference type="Pfam" id="PF07992"/>
    </source>
</evidence>
<proteinExistence type="predicted"/>
<keyword evidence="2" id="KW-0560">Oxidoreductase</keyword>
<dbReference type="EC" id="1.14.13.-" evidence="2"/>
<sequence>MRNVHSGRPFTAAEFSDEQLAAALEDLSVPALLASCVHMSRPEDRAAILAGELRPLGSFLNEYQGFMAPEAQAEARAFALDVIRDWRDRGCPEPEPVAPEMVHQLMSWIVGAEVGDEYVPMMLEELELEGTDVRAVGAVDGAADYPVVIIGAGMSGILAAIRLSEAGFPFVIVEKNAGPGGTWWENTYPGARVDVGGHFYCYSFEPDDHWTEFFPRQPEVQAYFQRTFDRHGLGAHTRFATEVLGAAWDEVAGTWSVELDDGSTLVARAVVAAVGQMNRPFVPDVPGSFDGPAFHTATWDHEVDLTGKRVVMVGAGATGFQVAPAIADQVQTLTVIQRTAQWMFPNPGYHDSVGPGVGWAIRHLPFYGRWFRFLIFWPGCDAGLAAAKVDPTWEHQETSVSEVNDIARAMFSEWITSQLPDDPELVAKVVPDYPATGKRTLQDNGSWLRTLSKENVTLVRAGVDRLEADGVVDSLGEHHPADVVVWATGFRVNDFLLPLRIIGRDGHDLRETWGSAPRAHLGVTVSGFPNLFLLYGPNTNLASGGSIIFASECEVTFLVECLRLLAEGGHTAIEPTQAAYDEWYQRVQAEAQTMVWASPHIAHNYYKNAEGDVHGLNPFRIVDYWGWTRRPDPADYQLS</sequence>
<dbReference type="InterPro" id="IPR023753">
    <property type="entry name" value="FAD/NAD-binding_dom"/>
</dbReference>
<keyword evidence="3" id="KW-1185">Reference proteome</keyword>
<dbReference type="PANTHER" id="PTHR42877">
    <property type="entry name" value="L-ORNITHINE N(5)-MONOOXYGENASE-RELATED"/>
    <property type="match status" value="1"/>
</dbReference>
<dbReference type="RefSeq" id="WP_345171243.1">
    <property type="nucleotide sequence ID" value="NZ_BAABFQ010000003.1"/>
</dbReference>
<organism evidence="2 3">
    <name type="scientific">Nocardioides caricicola</name>
    <dbReference type="NCBI Taxonomy" id="634770"/>
    <lineage>
        <taxon>Bacteria</taxon>
        <taxon>Bacillati</taxon>
        <taxon>Actinomycetota</taxon>
        <taxon>Actinomycetes</taxon>
        <taxon>Propionibacteriales</taxon>
        <taxon>Nocardioidaceae</taxon>
        <taxon>Nocardioides</taxon>
    </lineage>
</organism>
<reference evidence="3" key="1">
    <citation type="journal article" date="2019" name="Int. J. Syst. Evol. Microbiol.">
        <title>The Global Catalogue of Microorganisms (GCM) 10K type strain sequencing project: providing services to taxonomists for standard genome sequencing and annotation.</title>
        <authorList>
            <consortium name="The Broad Institute Genomics Platform"/>
            <consortium name="The Broad Institute Genome Sequencing Center for Infectious Disease"/>
            <person name="Wu L."/>
            <person name="Ma J."/>
        </authorList>
    </citation>
    <scope>NUCLEOTIDE SEQUENCE [LARGE SCALE GENOMIC DNA]</scope>
    <source>
        <strain evidence="3">KACC 13778</strain>
    </source>
</reference>